<organism evidence="1 2">
    <name type="scientific">Paraburkholderia kururiensis</name>
    <dbReference type="NCBI Taxonomy" id="984307"/>
    <lineage>
        <taxon>Bacteria</taxon>
        <taxon>Pseudomonadati</taxon>
        <taxon>Pseudomonadota</taxon>
        <taxon>Betaproteobacteria</taxon>
        <taxon>Burkholderiales</taxon>
        <taxon>Burkholderiaceae</taxon>
        <taxon>Paraburkholderia</taxon>
    </lineage>
</organism>
<dbReference type="EMBL" id="CP139965">
    <property type="protein sequence ID" value="WQD78150.1"/>
    <property type="molecule type" value="Genomic_DNA"/>
</dbReference>
<gene>
    <name evidence="1" type="ORF">U0042_00030</name>
</gene>
<sequence length="162" mass="18018">MNESGFGVLSDIVPNSVLAKLRHTVFELIEQNGFKYFAFSGAEWYANTCLGPLFDDVELLALLRQLYMLKVGMPPHSGRILSVTRILAGAQGRRHSCNFHCDSYVVSILLPVLIPGEPPSHLVMFPDLRNAGRSSVVSKLLIEKLLASVWRLALVQKRLSVK</sequence>
<proteinExistence type="predicted"/>
<dbReference type="Proteomes" id="UP001325479">
    <property type="component" value="Chromosome"/>
</dbReference>
<protein>
    <submittedName>
        <fullName evidence="1">Uncharacterized protein</fullName>
    </submittedName>
</protein>
<evidence type="ECO:0000313" key="2">
    <source>
        <dbReference type="Proteomes" id="UP001325479"/>
    </source>
</evidence>
<reference evidence="1 2" key="1">
    <citation type="submission" date="2023-12" db="EMBL/GenBank/DDBJ databases">
        <title>Genome sequencing and assembly of bacterial species from a model synthetic community.</title>
        <authorList>
            <person name="Hogle S.L."/>
        </authorList>
    </citation>
    <scope>NUCLEOTIDE SEQUENCE [LARGE SCALE GENOMIC DNA]</scope>
    <source>
        <strain evidence="1 2">HAMBI 2494</strain>
    </source>
</reference>
<name>A0ABZ0WLC8_9BURK</name>
<dbReference type="RefSeq" id="WP_114811211.1">
    <property type="nucleotide sequence ID" value="NZ_CP139965.1"/>
</dbReference>
<keyword evidence="2" id="KW-1185">Reference proteome</keyword>
<accession>A0ABZ0WLC8</accession>
<evidence type="ECO:0000313" key="1">
    <source>
        <dbReference type="EMBL" id="WQD78150.1"/>
    </source>
</evidence>